<evidence type="ECO:0000313" key="1">
    <source>
        <dbReference type="EMBL" id="JAP07144.1"/>
    </source>
</evidence>
<reference evidence="1" key="1">
    <citation type="submission" date="2015-12" db="EMBL/GenBank/DDBJ databases">
        <title>Gene expression during late stages of embryo sac development: a critical building block for successful pollen-pistil interactions.</title>
        <authorList>
            <person name="Liu Y."/>
            <person name="Joly V."/>
            <person name="Sabar M."/>
            <person name="Matton D.P."/>
        </authorList>
    </citation>
    <scope>NUCLEOTIDE SEQUENCE</scope>
</reference>
<name>A0A0V0GGS6_SOLCH</name>
<dbReference type="AlphaFoldDB" id="A0A0V0GGS6"/>
<protein>
    <submittedName>
        <fullName evidence="1">Putative ovule protein</fullName>
    </submittedName>
</protein>
<dbReference type="EMBL" id="GEDG01039364">
    <property type="protein sequence ID" value="JAP07144.1"/>
    <property type="molecule type" value="Transcribed_RNA"/>
</dbReference>
<sequence>LDITTLPFYKNRSGKPPFQNLSNTHYSKLLKDNTSTSISPTYRTKFFKVQTTLTHPHTRIYCLYP</sequence>
<feature type="non-terminal residue" evidence="1">
    <location>
        <position position="1"/>
    </location>
</feature>
<proteinExistence type="predicted"/>
<accession>A0A0V0GGS6</accession>
<organism evidence="1">
    <name type="scientific">Solanum chacoense</name>
    <name type="common">Chaco potato</name>
    <dbReference type="NCBI Taxonomy" id="4108"/>
    <lineage>
        <taxon>Eukaryota</taxon>
        <taxon>Viridiplantae</taxon>
        <taxon>Streptophyta</taxon>
        <taxon>Embryophyta</taxon>
        <taxon>Tracheophyta</taxon>
        <taxon>Spermatophyta</taxon>
        <taxon>Magnoliopsida</taxon>
        <taxon>eudicotyledons</taxon>
        <taxon>Gunneridae</taxon>
        <taxon>Pentapetalae</taxon>
        <taxon>asterids</taxon>
        <taxon>lamiids</taxon>
        <taxon>Solanales</taxon>
        <taxon>Solanaceae</taxon>
        <taxon>Solanoideae</taxon>
        <taxon>Solaneae</taxon>
        <taxon>Solanum</taxon>
    </lineage>
</organism>